<organism evidence="2 3">
    <name type="scientific">Paractinoplanes rhizophilus</name>
    <dbReference type="NCBI Taxonomy" id="1416877"/>
    <lineage>
        <taxon>Bacteria</taxon>
        <taxon>Bacillati</taxon>
        <taxon>Actinomycetota</taxon>
        <taxon>Actinomycetes</taxon>
        <taxon>Micromonosporales</taxon>
        <taxon>Micromonosporaceae</taxon>
        <taxon>Paractinoplanes</taxon>
    </lineage>
</organism>
<sequence length="355" mass="36773">MRGGLDDALDKLARRDELRRRAASEATGTSPAVTELVEAIAGVVARHPELGVTVGAEGSGDPVLLHFFFAEGQVQVNADIPVPPASAAPAPRHADIVDVDLDDPLVEDPYPARPVSPPASPAGEPRRMSHDDQDRYGPAHYGYAEPSARDAYYADSDTAERRYGSFDSPPPADDLRHPARDPGETSRDLGARMRDLGMAARDAASNGPGAGGPVSDPLAGGPIPGGPVSGGPVSSGPVSSGPVSSGPVSSGPVSGGAAPAYPPHPFAATPPPPVPPQSSGPDLQTHRIQADQYRAPAEPAAHERMAPQRGGAMPTPLPKPIPLQVERPEETELAARRLAALLRDDPSLLNNTPRD</sequence>
<evidence type="ECO:0000313" key="3">
    <source>
        <dbReference type="Proteomes" id="UP001596548"/>
    </source>
</evidence>
<accession>A0ABW2HZJ1</accession>
<dbReference type="Proteomes" id="UP001596548">
    <property type="component" value="Unassembled WGS sequence"/>
</dbReference>
<protein>
    <submittedName>
        <fullName evidence="2">Uncharacterized protein</fullName>
    </submittedName>
</protein>
<evidence type="ECO:0000313" key="2">
    <source>
        <dbReference type="EMBL" id="MFC7278221.1"/>
    </source>
</evidence>
<feature type="compositionally biased region" description="Basic and acidic residues" evidence="1">
    <location>
        <begin position="124"/>
        <end position="137"/>
    </location>
</feature>
<evidence type="ECO:0000256" key="1">
    <source>
        <dbReference type="SAM" id="MobiDB-lite"/>
    </source>
</evidence>
<comment type="caution">
    <text evidence="2">The sequence shown here is derived from an EMBL/GenBank/DDBJ whole genome shotgun (WGS) entry which is preliminary data.</text>
</comment>
<name>A0ABW2HZJ1_9ACTN</name>
<gene>
    <name evidence="2" type="ORF">ACFQS1_29920</name>
</gene>
<dbReference type="EMBL" id="JBHTBJ010000030">
    <property type="protein sequence ID" value="MFC7278221.1"/>
    <property type="molecule type" value="Genomic_DNA"/>
</dbReference>
<feature type="compositionally biased region" description="Pro residues" evidence="1">
    <location>
        <begin position="111"/>
        <end position="120"/>
    </location>
</feature>
<dbReference type="RefSeq" id="WP_378974846.1">
    <property type="nucleotide sequence ID" value="NZ_JBHTBJ010000030.1"/>
</dbReference>
<keyword evidence="3" id="KW-1185">Reference proteome</keyword>
<feature type="compositionally biased region" description="Low complexity" evidence="1">
    <location>
        <begin position="230"/>
        <end position="259"/>
    </location>
</feature>
<proteinExistence type="predicted"/>
<reference evidence="3" key="1">
    <citation type="journal article" date="2019" name="Int. J. Syst. Evol. Microbiol.">
        <title>The Global Catalogue of Microorganisms (GCM) 10K type strain sequencing project: providing services to taxonomists for standard genome sequencing and annotation.</title>
        <authorList>
            <consortium name="The Broad Institute Genomics Platform"/>
            <consortium name="The Broad Institute Genome Sequencing Center for Infectious Disease"/>
            <person name="Wu L."/>
            <person name="Ma J."/>
        </authorList>
    </citation>
    <scope>NUCLEOTIDE SEQUENCE [LARGE SCALE GENOMIC DNA]</scope>
    <source>
        <strain evidence="3">XZYJT-10</strain>
    </source>
</reference>
<feature type="region of interest" description="Disordered" evidence="1">
    <location>
        <begin position="103"/>
        <end position="329"/>
    </location>
</feature>
<feature type="compositionally biased region" description="Basic and acidic residues" evidence="1">
    <location>
        <begin position="173"/>
        <end position="195"/>
    </location>
</feature>
<feature type="compositionally biased region" description="Pro residues" evidence="1">
    <location>
        <begin position="260"/>
        <end position="278"/>
    </location>
</feature>